<dbReference type="SUPFAM" id="SSF55729">
    <property type="entry name" value="Acyl-CoA N-acyltransferases (Nat)"/>
    <property type="match status" value="1"/>
</dbReference>
<dbReference type="InterPro" id="IPR050832">
    <property type="entry name" value="Bact_Acetyltransf"/>
</dbReference>
<evidence type="ECO:0000313" key="4">
    <source>
        <dbReference type="EMBL" id="GAA4190703.1"/>
    </source>
</evidence>
<keyword evidence="5" id="KW-1185">Reference proteome</keyword>
<evidence type="ECO:0000256" key="2">
    <source>
        <dbReference type="ARBA" id="ARBA00023315"/>
    </source>
</evidence>
<dbReference type="PROSITE" id="PS51186">
    <property type="entry name" value="GNAT"/>
    <property type="match status" value="1"/>
</dbReference>
<evidence type="ECO:0000259" key="3">
    <source>
        <dbReference type="PROSITE" id="PS51186"/>
    </source>
</evidence>
<gene>
    <name evidence="4" type="ORF">GCM10022288_20420</name>
</gene>
<dbReference type="CDD" id="cd04301">
    <property type="entry name" value="NAT_SF"/>
    <property type="match status" value="1"/>
</dbReference>
<dbReference type="InterPro" id="IPR016181">
    <property type="entry name" value="Acyl_CoA_acyltransferase"/>
</dbReference>
<evidence type="ECO:0000256" key="1">
    <source>
        <dbReference type="ARBA" id="ARBA00022679"/>
    </source>
</evidence>
<dbReference type="RefSeq" id="WP_344776504.1">
    <property type="nucleotide sequence ID" value="NZ_BAABBX010000015.1"/>
</dbReference>
<dbReference type="PANTHER" id="PTHR43877:SF1">
    <property type="entry name" value="ACETYLTRANSFERASE"/>
    <property type="match status" value="1"/>
</dbReference>
<keyword evidence="2" id="KW-0012">Acyltransferase</keyword>
<dbReference type="InterPro" id="IPR000182">
    <property type="entry name" value="GNAT_dom"/>
</dbReference>
<reference evidence="5" key="1">
    <citation type="journal article" date="2019" name="Int. J. Syst. Evol. Microbiol.">
        <title>The Global Catalogue of Microorganisms (GCM) 10K type strain sequencing project: providing services to taxonomists for standard genome sequencing and annotation.</title>
        <authorList>
            <consortium name="The Broad Institute Genomics Platform"/>
            <consortium name="The Broad Institute Genome Sequencing Center for Infectious Disease"/>
            <person name="Wu L."/>
            <person name="Ma J."/>
        </authorList>
    </citation>
    <scope>NUCLEOTIDE SEQUENCE [LARGE SCALE GENOMIC DNA]</scope>
    <source>
        <strain evidence="5">JCM 17593</strain>
    </source>
</reference>
<proteinExistence type="predicted"/>
<sequence>MSEIVVRAATQADVAGMARVHVLGWQETYRGLVSDEVLDAPDFVERREQMWTSVLADSANGWRSAVAERGGRIVGIAAAGPAQGERPPRDWELYILYLLAEHHGSGAGQRLLDAVLEDRASVLRVADPNPRAQAFYRRNGFVPDGSREPFGTGHEIRMVRSAVRGA</sequence>
<dbReference type="Proteomes" id="UP001500213">
    <property type="component" value="Unassembled WGS sequence"/>
</dbReference>
<organism evidence="4 5">
    <name type="scientific">Gryllotalpicola kribbensis</name>
    <dbReference type="NCBI Taxonomy" id="993084"/>
    <lineage>
        <taxon>Bacteria</taxon>
        <taxon>Bacillati</taxon>
        <taxon>Actinomycetota</taxon>
        <taxon>Actinomycetes</taxon>
        <taxon>Micrococcales</taxon>
        <taxon>Microbacteriaceae</taxon>
        <taxon>Gryllotalpicola</taxon>
    </lineage>
</organism>
<dbReference type="Gene3D" id="3.40.630.30">
    <property type="match status" value="1"/>
</dbReference>
<dbReference type="PANTHER" id="PTHR43877">
    <property type="entry name" value="AMINOALKYLPHOSPHONATE N-ACETYLTRANSFERASE-RELATED-RELATED"/>
    <property type="match status" value="1"/>
</dbReference>
<dbReference type="Pfam" id="PF00583">
    <property type="entry name" value="Acetyltransf_1"/>
    <property type="match status" value="1"/>
</dbReference>
<protein>
    <recommendedName>
        <fullName evidence="3">N-acetyltransferase domain-containing protein</fullName>
    </recommendedName>
</protein>
<comment type="caution">
    <text evidence="4">The sequence shown here is derived from an EMBL/GenBank/DDBJ whole genome shotgun (WGS) entry which is preliminary data.</text>
</comment>
<keyword evidence="1" id="KW-0808">Transferase</keyword>
<feature type="domain" description="N-acetyltransferase" evidence="3">
    <location>
        <begin position="4"/>
        <end position="163"/>
    </location>
</feature>
<name>A0ABP8AUS7_9MICO</name>
<dbReference type="EMBL" id="BAABBX010000015">
    <property type="protein sequence ID" value="GAA4190703.1"/>
    <property type="molecule type" value="Genomic_DNA"/>
</dbReference>
<evidence type="ECO:0000313" key="5">
    <source>
        <dbReference type="Proteomes" id="UP001500213"/>
    </source>
</evidence>
<accession>A0ABP8AUS7</accession>